<dbReference type="AlphaFoldDB" id="A0A857KT79"/>
<organism evidence="1">
    <name type="scientific">Gordonia amarae</name>
    <dbReference type="NCBI Taxonomy" id="36821"/>
    <lineage>
        <taxon>Bacteria</taxon>
        <taxon>Bacillati</taxon>
        <taxon>Actinomycetota</taxon>
        <taxon>Actinomycetes</taxon>
        <taxon>Mycobacteriales</taxon>
        <taxon>Gordoniaceae</taxon>
        <taxon>Gordonia</taxon>
    </lineage>
</organism>
<dbReference type="RefSeq" id="WP_005183981.1">
    <property type="nucleotide sequence ID" value="NZ_CP045804.1"/>
</dbReference>
<protein>
    <submittedName>
        <fullName evidence="1">Uncharacterized protein</fullName>
    </submittedName>
</protein>
<sequence length="131" mass="14148">MTPFMWKVQELLEGDTAEHPDTEPSVEVSVAEGADTQVIVRSLAEQLVCEANAVLAWHAGEHPREVTLVDDTGPGTLAFTLACGERSARIETQITGHTATARLIGTDTTAEPRRLADEDQLQSLVLELIAD</sequence>
<name>A0A857KT79_9ACTN</name>
<proteinExistence type="predicted"/>
<gene>
    <name evidence="1" type="ORF">GII30_22100</name>
</gene>
<accession>A0A857KT79</accession>
<reference evidence="1" key="1">
    <citation type="journal article" date="2021" name="Nat. Microbiol.">
        <title>Cocultivation of an ultrasmall environmental parasitic bacterium with lytic ability against bacteria associated with wastewater foams.</title>
        <authorList>
            <person name="Batinovic S."/>
            <person name="Rose J.J.A."/>
            <person name="Ratcliffe J."/>
            <person name="Seviour R.J."/>
            <person name="Petrovski S."/>
        </authorList>
    </citation>
    <scope>NUCLEOTIDE SEQUENCE</scope>
    <source>
        <strain evidence="1">CON44</strain>
    </source>
</reference>
<dbReference type="EMBL" id="CP045810">
    <property type="protein sequence ID" value="QHN41492.1"/>
    <property type="molecule type" value="Genomic_DNA"/>
</dbReference>
<evidence type="ECO:0000313" key="1">
    <source>
        <dbReference type="EMBL" id="QHN41492.1"/>
    </source>
</evidence>